<evidence type="ECO:0000313" key="2">
    <source>
        <dbReference type="EMBL" id="EXA53657.1"/>
    </source>
</evidence>
<gene>
    <name evidence="2" type="ORF">FOVG_01392</name>
</gene>
<feature type="region of interest" description="Disordered" evidence="1">
    <location>
        <begin position="1"/>
        <end position="54"/>
    </location>
</feature>
<dbReference type="Gene3D" id="3.40.395.10">
    <property type="entry name" value="Adenoviral Proteinase, Chain A"/>
    <property type="match status" value="1"/>
</dbReference>
<feature type="region of interest" description="Disordered" evidence="1">
    <location>
        <begin position="720"/>
        <end position="746"/>
    </location>
</feature>
<evidence type="ECO:0000256" key="1">
    <source>
        <dbReference type="SAM" id="MobiDB-lite"/>
    </source>
</evidence>
<evidence type="ECO:0008006" key="3">
    <source>
        <dbReference type="Google" id="ProtNLM"/>
    </source>
</evidence>
<dbReference type="AlphaFoldDB" id="W9QGZ7"/>
<protein>
    <recommendedName>
        <fullName evidence="3">Ubiquitin-like protease family profile domain-containing protein</fullName>
    </recommendedName>
</protein>
<reference evidence="2" key="1">
    <citation type="submission" date="2011-10" db="EMBL/GenBank/DDBJ databases">
        <title>The Genome Sequence of Fusarium oxysporum HDV247.</title>
        <authorList>
            <consortium name="The Broad Institute Genome Sequencing Platform"/>
            <person name="Ma L.-J."/>
            <person name="Gale L.R."/>
            <person name="Schwartz D.C."/>
            <person name="Zhou S."/>
            <person name="Corby-Kistler H."/>
            <person name="Young S.K."/>
            <person name="Zeng Q."/>
            <person name="Gargeya S."/>
            <person name="Fitzgerald M."/>
            <person name="Haas B."/>
            <person name="Abouelleil A."/>
            <person name="Alvarado L."/>
            <person name="Arachchi H.M."/>
            <person name="Berlin A."/>
            <person name="Brown A."/>
            <person name="Chapman S.B."/>
            <person name="Chen Z."/>
            <person name="Dunbar C."/>
            <person name="Freedman E."/>
            <person name="Gearin G."/>
            <person name="Goldberg J."/>
            <person name="Griggs A."/>
            <person name="Gujja S."/>
            <person name="Heiman D."/>
            <person name="Howarth C."/>
            <person name="Larson L."/>
            <person name="Lui A."/>
            <person name="MacDonald P.J.P."/>
            <person name="Montmayeur A."/>
            <person name="Murphy C."/>
            <person name="Neiman D."/>
            <person name="Pearson M."/>
            <person name="Priest M."/>
            <person name="Roberts A."/>
            <person name="Saif S."/>
            <person name="Shea T."/>
            <person name="Shenoy N."/>
            <person name="Sisk P."/>
            <person name="Stolte C."/>
            <person name="Sykes S."/>
            <person name="Wortman J."/>
            <person name="Nusbaum C."/>
            <person name="Birren B."/>
        </authorList>
    </citation>
    <scope>NUCLEOTIDE SEQUENCE [LARGE SCALE GENOMIC DNA]</scope>
    <source>
        <strain evidence="2">HDV247</strain>
    </source>
</reference>
<feature type="compositionally biased region" description="Low complexity" evidence="1">
    <location>
        <begin position="222"/>
        <end position="233"/>
    </location>
</feature>
<proteinExistence type="predicted"/>
<feature type="compositionally biased region" description="Polar residues" evidence="1">
    <location>
        <begin position="1"/>
        <end position="13"/>
    </location>
</feature>
<sequence>MNLSPISPYQSSLAERGTGDQPLSPEVNSVRNMLRESPERPLMEPFTPEASDDGYLSHGEGIPRRFESAAKALACRLRTPIDIDTILNSILRVTNTPEAHELDEYLSQALRRFSKLQQSQIRSFAQKISQIHEQSHQDEDGDDVEAVTPHSRVGSPLVAENGSSTSCGRVGVLNDVSSSSMDGEELERLAMQANNNSTGGYDEPITNTPLTERPRAGIAINSPKPSRSGSRSSTATDETSPQEVVSKEPASTARPFGKTVSPRSTRRVRHFLLDQSVADFIHESYEQVQRLSLPGNSQDTYKALFDALQAQTEEENEWSDGSQWVAVVEAGDNDRCMGSIRFALTACGFAQWHQSQVRWLERAACMTTQLAINAVYERVLGRKPEQPGASQDQWKRRRQKLSTYCTRGKKWLRLLSAFDYGILFKDAWELVKSKDAELDTLITECTHQIQKMDVLGLLKEQMVFLLNTGRTEPDEFRNQLMGKGYPDPCITLSTTGNDEVDAFFKEVRSSGMSDSLLIPRSEFRFDIISLQRLGSTTWLNDDIVLACLHLSTKLPCVRVGFSIPIHRQNATRAGYLLPRPFERAAMHISEEHETDSLPETNALVWLFPLFQRENHFSLLEIDEQHKRIYHYDSSSIGVNSDVKVACNKEFPEFQYIEEEVMRQYDTHSCGLLVIKNARDRMMGRPVSGAWHRYDPVELRVEALRILQSAWRDGALVVPPMEDMNRKRKPKGKGIDKTYKRQKTRTK</sequence>
<dbReference type="Proteomes" id="UP000030751">
    <property type="component" value="Unassembled WGS sequence"/>
</dbReference>
<reference evidence="2" key="2">
    <citation type="submission" date="2012-05" db="EMBL/GenBank/DDBJ databases">
        <title>Annotation of the Genome Sequence of Fusarium oxysporum HDV247.</title>
        <authorList>
            <consortium name="The Broad Institute Genomics Platform"/>
            <person name="Ma L.-J."/>
            <person name="Corby-Kistler H."/>
            <person name="Broz K."/>
            <person name="Gale L.R."/>
            <person name="Jonkers W."/>
            <person name="O'Donnell K."/>
            <person name="Ploetz R."/>
            <person name="Steinberg C."/>
            <person name="Schwartz D.C."/>
            <person name="VanEtten H."/>
            <person name="Zhou S."/>
            <person name="Young S.K."/>
            <person name="Zeng Q."/>
            <person name="Gargeya S."/>
            <person name="Fitzgerald M."/>
            <person name="Abouelleil A."/>
            <person name="Alvarado L."/>
            <person name="Chapman S.B."/>
            <person name="Gainer-Dewar J."/>
            <person name="Goldberg J."/>
            <person name="Griggs A."/>
            <person name="Gujja S."/>
            <person name="Hansen M."/>
            <person name="Howarth C."/>
            <person name="Imamovic A."/>
            <person name="Ireland A."/>
            <person name="Larimer J."/>
            <person name="McCowan C."/>
            <person name="Murphy C."/>
            <person name="Pearson M."/>
            <person name="Poon T.W."/>
            <person name="Priest M."/>
            <person name="Roberts A."/>
            <person name="Saif S."/>
            <person name="Shea T."/>
            <person name="Sykes S."/>
            <person name="Wortman J."/>
            <person name="Nusbaum C."/>
            <person name="Birren B."/>
        </authorList>
    </citation>
    <scope>NUCLEOTIDE SEQUENCE</scope>
    <source>
        <strain evidence="2">HDV247</strain>
    </source>
</reference>
<dbReference type="SUPFAM" id="SSF54001">
    <property type="entry name" value="Cysteine proteinases"/>
    <property type="match status" value="1"/>
</dbReference>
<dbReference type="InterPro" id="IPR038765">
    <property type="entry name" value="Papain-like_cys_pep_sf"/>
</dbReference>
<name>W9QGZ7_FUSOX</name>
<organism evidence="2">
    <name type="scientific">Fusarium oxysporum f. sp. pisi HDV247</name>
    <dbReference type="NCBI Taxonomy" id="1080344"/>
    <lineage>
        <taxon>Eukaryota</taxon>
        <taxon>Fungi</taxon>
        <taxon>Dikarya</taxon>
        <taxon>Ascomycota</taxon>
        <taxon>Pezizomycotina</taxon>
        <taxon>Sordariomycetes</taxon>
        <taxon>Hypocreomycetidae</taxon>
        <taxon>Hypocreales</taxon>
        <taxon>Nectriaceae</taxon>
        <taxon>Fusarium</taxon>
        <taxon>Fusarium oxysporum species complex</taxon>
    </lineage>
</organism>
<feature type="compositionally biased region" description="Polar residues" evidence="1">
    <location>
        <begin position="234"/>
        <end position="243"/>
    </location>
</feature>
<dbReference type="HOGENOM" id="CLU_021921_0_0_1"/>
<dbReference type="EMBL" id="JH650968">
    <property type="protein sequence ID" value="EXA53657.1"/>
    <property type="molecule type" value="Genomic_DNA"/>
</dbReference>
<feature type="region of interest" description="Disordered" evidence="1">
    <location>
        <begin position="154"/>
        <end position="262"/>
    </location>
</feature>
<dbReference type="OrthoDB" id="5084510at2759"/>
<accession>W9QGZ7</accession>
<feature type="compositionally biased region" description="Basic and acidic residues" evidence="1">
    <location>
        <begin position="33"/>
        <end position="42"/>
    </location>
</feature>
<feature type="compositionally biased region" description="Polar residues" evidence="1">
    <location>
        <begin position="192"/>
        <end position="210"/>
    </location>
</feature>